<evidence type="ECO:0000313" key="3">
    <source>
        <dbReference type="Proteomes" id="UP001153954"/>
    </source>
</evidence>
<proteinExistence type="predicted"/>
<keyword evidence="1" id="KW-0472">Membrane</keyword>
<feature type="transmembrane region" description="Helical" evidence="1">
    <location>
        <begin position="96"/>
        <end position="118"/>
    </location>
</feature>
<dbReference type="Proteomes" id="UP001153954">
    <property type="component" value="Unassembled WGS sequence"/>
</dbReference>
<sequence length="156" mass="17572">MGYILDNCPSLDNCCFSVPLRTAVIIISIIGFFWATFYIFAFTTTGSKTIEDLGIPKSFSKPLRYYHGTFGVLLCGVNVLLFLAAVFESDAFCEVYIWFMVVFWLFTLIMAIAIAFGAIISDAVVFGSMFLLIIFLTMTLSFYFIVIVANYRMTIP</sequence>
<dbReference type="AlphaFoldDB" id="A0AAU9U8N5"/>
<evidence type="ECO:0000256" key="1">
    <source>
        <dbReference type="SAM" id="Phobius"/>
    </source>
</evidence>
<feature type="transmembrane region" description="Helical" evidence="1">
    <location>
        <begin position="130"/>
        <end position="151"/>
    </location>
</feature>
<keyword evidence="3" id="KW-1185">Reference proteome</keyword>
<protein>
    <submittedName>
        <fullName evidence="2">Uncharacterized protein</fullName>
    </submittedName>
</protein>
<reference evidence="2" key="1">
    <citation type="submission" date="2022-03" db="EMBL/GenBank/DDBJ databases">
        <authorList>
            <person name="Tunstrom K."/>
        </authorList>
    </citation>
    <scope>NUCLEOTIDE SEQUENCE</scope>
</reference>
<keyword evidence="1" id="KW-1133">Transmembrane helix</keyword>
<name>A0AAU9U8N5_EUPED</name>
<keyword evidence="1" id="KW-0812">Transmembrane</keyword>
<accession>A0AAU9U8N5</accession>
<organism evidence="2 3">
    <name type="scientific">Euphydryas editha</name>
    <name type="common">Edith's checkerspot</name>
    <dbReference type="NCBI Taxonomy" id="104508"/>
    <lineage>
        <taxon>Eukaryota</taxon>
        <taxon>Metazoa</taxon>
        <taxon>Ecdysozoa</taxon>
        <taxon>Arthropoda</taxon>
        <taxon>Hexapoda</taxon>
        <taxon>Insecta</taxon>
        <taxon>Pterygota</taxon>
        <taxon>Neoptera</taxon>
        <taxon>Endopterygota</taxon>
        <taxon>Lepidoptera</taxon>
        <taxon>Glossata</taxon>
        <taxon>Ditrysia</taxon>
        <taxon>Papilionoidea</taxon>
        <taxon>Nymphalidae</taxon>
        <taxon>Nymphalinae</taxon>
        <taxon>Euphydryas</taxon>
    </lineage>
</organism>
<feature type="transmembrane region" description="Helical" evidence="1">
    <location>
        <begin position="63"/>
        <end position="84"/>
    </location>
</feature>
<gene>
    <name evidence="2" type="ORF">EEDITHA_LOCUS10969</name>
</gene>
<comment type="caution">
    <text evidence="2">The sequence shown here is derived from an EMBL/GenBank/DDBJ whole genome shotgun (WGS) entry which is preliminary data.</text>
</comment>
<dbReference type="EMBL" id="CAKOGL010000015">
    <property type="protein sequence ID" value="CAH2095528.1"/>
    <property type="molecule type" value="Genomic_DNA"/>
</dbReference>
<evidence type="ECO:0000313" key="2">
    <source>
        <dbReference type="EMBL" id="CAH2095528.1"/>
    </source>
</evidence>
<feature type="transmembrane region" description="Helical" evidence="1">
    <location>
        <begin position="20"/>
        <end position="42"/>
    </location>
</feature>